<dbReference type="CDD" id="cd02209">
    <property type="entry name" value="cupin_XRE_C"/>
    <property type="match status" value="1"/>
</dbReference>
<feature type="region of interest" description="Disordered" evidence="2">
    <location>
        <begin position="1"/>
        <end position="46"/>
    </location>
</feature>
<gene>
    <name evidence="4" type="ORF">GCM10007877_37320</name>
</gene>
<dbReference type="InterPro" id="IPR013096">
    <property type="entry name" value="Cupin_2"/>
</dbReference>
<dbReference type="SMART" id="SM00530">
    <property type="entry name" value="HTH_XRE"/>
    <property type="match status" value="1"/>
</dbReference>
<keyword evidence="1" id="KW-0238">DNA-binding</keyword>
<dbReference type="InterPro" id="IPR014710">
    <property type="entry name" value="RmlC-like_jellyroll"/>
</dbReference>
<feature type="domain" description="HTH cro/C1-type" evidence="3">
    <location>
        <begin position="66"/>
        <end position="120"/>
    </location>
</feature>
<protein>
    <submittedName>
        <fullName evidence="4">Transcriptional regulator</fullName>
    </submittedName>
</protein>
<dbReference type="InterPro" id="IPR010982">
    <property type="entry name" value="Lambda_DNA-bd_dom_sf"/>
</dbReference>
<evidence type="ECO:0000313" key="4">
    <source>
        <dbReference type="EMBL" id="GLS28013.1"/>
    </source>
</evidence>
<dbReference type="AlphaFoldDB" id="A0AA37T5Y8"/>
<evidence type="ECO:0000256" key="2">
    <source>
        <dbReference type="SAM" id="MobiDB-lite"/>
    </source>
</evidence>
<name>A0AA37T5Y8_9GAMM</name>
<dbReference type="SUPFAM" id="SSF47413">
    <property type="entry name" value="lambda repressor-like DNA-binding domains"/>
    <property type="match status" value="1"/>
</dbReference>
<dbReference type="CDD" id="cd00093">
    <property type="entry name" value="HTH_XRE"/>
    <property type="match status" value="1"/>
</dbReference>
<feature type="compositionally biased region" description="Basic and acidic residues" evidence="2">
    <location>
        <begin position="1"/>
        <end position="20"/>
    </location>
</feature>
<feature type="compositionally biased region" description="Basic and acidic residues" evidence="2">
    <location>
        <begin position="131"/>
        <end position="142"/>
    </location>
</feature>
<dbReference type="SUPFAM" id="SSF51182">
    <property type="entry name" value="RmlC-like cupins"/>
    <property type="match status" value="1"/>
</dbReference>
<keyword evidence="5" id="KW-1185">Reference proteome</keyword>
<evidence type="ECO:0000313" key="5">
    <source>
        <dbReference type="Proteomes" id="UP001156870"/>
    </source>
</evidence>
<dbReference type="RefSeq" id="WP_232592140.1">
    <property type="nucleotide sequence ID" value="NZ_BSPD01000095.1"/>
</dbReference>
<dbReference type="Pfam" id="PF01381">
    <property type="entry name" value="HTH_3"/>
    <property type="match status" value="1"/>
</dbReference>
<dbReference type="GO" id="GO:0005829">
    <property type="term" value="C:cytosol"/>
    <property type="evidence" value="ECO:0007669"/>
    <property type="project" value="TreeGrafter"/>
</dbReference>
<dbReference type="InterPro" id="IPR011051">
    <property type="entry name" value="RmlC_Cupin_sf"/>
</dbReference>
<feature type="compositionally biased region" description="Polar residues" evidence="2">
    <location>
        <begin position="21"/>
        <end position="40"/>
    </location>
</feature>
<dbReference type="InterPro" id="IPR050807">
    <property type="entry name" value="TransReg_Diox_bact_type"/>
</dbReference>
<proteinExistence type="predicted"/>
<comment type="caution">
    <text evidence="4">The sequence shown here is derived from an EMBL/GenBank/DDBJ whole genome shotgun (WGS) entry which is preliminary data.</text>
</comment>
<dbReference type="PROSITE" id="PS50943">
    <property type="entry name" value="HTH_CROC1"/>
    <property type="match status" value="1"/>
</dbReference>
<dbReference type="InterPro" id="IPR001387">
    <property type="entry name" value="Cro/C1-type_HTH"/>
</dbReference>
<dbReference type="Pfam" id="PF07883">
    <property type="entry name" value="Cupin_2"/>
    <property type="match status" value="1"/>
</dbReference>
<reference evidence="4 5" key="1">
    <citation type="journal article" date="2014" name="Int. J. Syst. Evol. Microbiol.">
        <title>Complete genome sequence of Corynebacterium casei LMG S-19264T (=DSM 44701T), isolated from a smear-ripened cheese.</title>
        <authorList>
            <consortium name="US DOE Joint Genome Institute (JGI-PGF)"/>
            <person name="Walter F."/>
            <person name="Albersmeier A."/>
            <person name="Kalinowski J."/>
            <person name="Ruckert C."/>
        </authorList>
    </citation>
    <scope>NUCLEOTIDE SEQUENCE [LARGE SCALE GENOMIC DNA]</scope>
    <source>
        <strain evidence="4 5">NBRC 110095</strain>
    </source>
</reference>
<evidence type="ECO:0000256" key="1">
    <source>
        <dbReference type="ARBA" id="ARBA00023125"/>
    </source>
</evidence>
<feature type="region of interest" description="Disordered" evidence="2">
    <location>
        <begin position="123"/>
        <end position="148"/>
    </location>
</feature>
<evidence type="ECO:0000259" key="3">
    <source>
        <dbReference type="PROSITE" id="PS50943"/>
    </source>
</evidence>
<dbReference type="PANTHER" id="PTHR46797:SF20">
    <property type="entry name" value="BLR4304 PROTEIN"/>
    <property type="match status" value="1"/>
</dbReference>
<dbReference type="Gene3D" id="2.60.120.10">
    <property type="entry name" value="Jelly Rolls"/>
    <property type="match status" value="1"/>
</dbReference>
<accession>A0AA37T5Y8</accession>
<dbReference type="EMBL" id="BSPD01000095">
    <property type="protein sequence ID" value="GLS28013.1"/>
    <property type="molecule type" value="Genomic_DNA"/>
</dbReference>
<sequence>MADRKTVSDIETASKEKNDAQTKQSVVDEQQGVVSGQTVTPDGPIMNIQVGENEKRVQPIQLGERLKELRLSQNLTLEEASQRTGLARSTLSKIENEQISPTFQALQKLAAGLGLDIPQIFAPPEEGPEANGRRDITRDGAGKPHPTTTYEHELLAVDISRKKMMPFKCTVRARRFEDFDGWVRHEGEEFLLVLTGAIAVYTEFYEPVTLKEGDSMYYDARMGHCLVSVSDTDAQVLWVTAP</sequence>
<dbReference type="Proteomes" id="UP001156870">
    <property type="component" value="Unassembled WGS sequence"/>
</dbReference>
<dbReference type="GO" id="GO:0003677">
    <property type="term" value="F:DNA binding"/>
    <property type="evidence" value="ECO:0007669"/>
    <property type="project" value="UniProtKB-KW"/>
</dbReference>
<dbReference type="Gene3D" id="1.10.260.40">
    <property type="entry name" value="lambda repressor-like DNA-binding domains"/>
    <property type="match status" value="1"/>
</dbReference>
<organism evidence="4 5">
    <name type="scientific">Marinibactrum halimedae</name>
    <dbReference type="NCBI Taxonomy" id="1444977"/>
    <lineage>
        <taxon>Bacteria</taxon>
        <taxon>Pseudomonadati</taxon>
        <taxon>Pseudomonadota</taxon>
        <taxon>Gammaproteobacteria</taxon>
        <taxon>Cellvibrionales</taxon>
        <taxon>Cellvibrionaceae</taxon>
        <taxon>Marinibactrum</taxon>
    </lineage>
</organism>
<dbReference type="PANTHER" id="PTHR46797">
    <property type="entry name" value="HTH-TYPE TRANSCRIPTIONAL REGULATOR"/>
    <property type="match status" value="1"/>
</dbReference>
<dbReference type="GO" id="GO:0003700">
    <property type="term" value="F:DNA-binding transcription factor activity"/>
    <property type="evidence" value="ECO:0007669"/>
    <property type="project" value="TreeGrafter"/>
</dbReference>